<dbReference type="PANTHER" id="PTHR33973">
    <property type="entry name" value="OS07G0153300 PROTEIN"/>
    <property type="match status" value="1"/>
</dbReference>
<reference evidence="1 2" key="1">
    <citation type="submission" date="2017-05" db="EMBL/GenBank/DDBJ databases">
        <title>Comparative genomic and metabolic analysis of manganese-oxidizing mechanisms in Celeribater manganoxidans DY25T: its adaption to the environment of polymetallic nodule.</title>
        <authorList>
            <person name="Wang X."/>
        </authorList>
    </citation>
    <scope>NUCLEOTIDE SEQUENCE [LARGE SCALE GENOMIC DNA]</scope>
    <source>
        <strain evidence="1 2">DY25</strain>
    </source>
</reference>
<dbReference type="PANTHER" id="PTHR33973:SF4">
    <property type="entry name" value="OS07G0153300 PROTEIN"/>
    <property type="match status" value="1"/>
</dbReference>
<evidence type="ECO:0000313" key="1">
    <source>
        <dbReference type="EMBL" id="ATI42736.1"/>
    </source>
</evidence>
<name>A0A291M196_9RHOB</name>
<dbReference type="Proteomes" id="UP000219050">
    <property type="component" value="Chromosome"/>
</dbReference>
<dbReference type="Pfam" id="PF07103">
    <property type="entry name" value="DUF1365"/>
    <property type="match status" value="1"/>
</dbReference>
<dbReference type="AlphaFoldDB" id="A0A291M196"/>
<dbReference type="InterPro" id="IPR010775">
    <property type="entry name" value="DUF1365"/>
</dbReference>
<protein>
    <submittedName>
        <fullName evidence="1">Cyclopropane-fatty-acyl-phospholipid synthase</fullName>
    </submittedName>
</protein>
<organism evidence="1 2">
    <name type="scientific">Pacificitalea manganoxidans</name>
    <dbReference type="NCBI Taxonomy" id="1411902"/>
    <lineage>
        <taxon>Bacteria</taxon>
        <taxon>Pseudomonadati</taxon>
        <taxon>Pseudomonadota</taxon>
        <taxon>Alphaproteobacteria</taxon>
        <taxon>Rhodobacterales</taxon>
        <taxon>Paracoccaceae</taxon>
        <taxon>Pacificitalea</taxon>
    </lineage>
</organism>
<gene>
    <name evidence="1" type="ORF">CBW24_12470</name>
</gene>
<dbReference type="OrthoDB" id="9778801at2"/>
<dbReference type="RefSeq" id="WP_097373784.1">
    <property type="nucleotide sequence ID" value="NZ_CP021404.1"/>
</dbReference>
<sequence length="255" mass="28246">MKPELIRAKTWHKRIGGPANAFTYSVDYVLLEPEAPSALPWLFAVNGRNLTSVRDRDHGGPRGQGQGVDWARAALRGRGHPDLARMQMLLLAQPRLAGFLFDPVSFWLCVDGEGALRAVIAEVNNTFGDRHSYLCVHADGRPIRPEDELTAAKVFHVSPFQDIAGGYTFRFRLSEGAVAVHIRHERDTPDGPRGLIATLGGPRVPLTSPRILGSALRRPFGSLRVLALIYGQALKLRLKGARYRPRPEPPQRELT</sequence>
<evidence type="ECO:0000313" key="2">
    <source>
        <dbReference type="Proteomes" id="UP000219050"/>
    </source>
</evidence>
<accession>A0A291M196</accession>
<keyword evidence="2" id="KW-1185">Reference proteome</keyword>
<proteinExistence type="predicted"/>
<dbReference type="KEGG" id="cmag:CBW24_12470"/>
<dbReference type="EMBL" id="CP021404">
    <property type="protein sequence ID" value="ATI42736.1"/>
    <property type="molecule type" value="Genomic_DNA"/>
</dbReference>